<accession>A0A0G4GW59</accession>
<feature type="repeat" description="WD" evidence="3">
    <location>
        <begin position="313"/>
        <end position="347"/>
    </location>
</feature>
<dbReference type="InterPro" id="IPR015943">
    <property type="entry name" value="WD40/YVTN_repeat-like_dom_sf"/>
</dbReference>
<dbReference type="InterPro" id="IPR001680">
    <property type="entry name" value="WD40_rpt"/>
</dbReference>
<proteinExistence type="predicted"/>
<sequence>MFGGGTFGGFGQQQPQQQSVFGGAPAAAAGGIFGQPAGGGAFGQQGQAQGQFGQNAQNQQVSFYDIPGVPDDTISSLAWAKQGFVLACGSWDNSVRVWEIQTSNMPPFYNAIQRCKYDHAAPVLCVAWQDDSTALFSSSVDGEVKMYQIQSQQAKTVGKHDRGARFVYWVQELNCIVSGGWDGRVRFWQGQPNPVADVQLPERIFAMDVKFPVMVAATADHKVHIWNLQNLAQNSNPLRSIQMPNLKMQTRCLTLFPDKAGYAAGSVEGRCTIAWLEQQNPQRPGETRNFAFKCHRITPPGKQAGADDEIYPVSSIDFHPQMGTFATGGDDGTFVFWDKENKQRLKVFDSIKVPITCVKFSPDGSTFACATGYDWHKGHQGNTGQVPTKILLMKVDPENVKPKPKTAPTQPGRR</sequence>
<feature type="region of interest" description="Disordered" evidence="4">
    <location>
        <begin position="1"/>
        <end position="21"/>
    </location>
</feature>
<dbReference type="Gene3D" id="2.130.10.10">
    <property type="entry name" value="YVTN repeat-like/Quinoprotein amine dehydrogenase"/>
    <property type="match status" value="1"/>
</dbReference>
<dbReference type="AlphaFoldDB" id="A0A0G4GW59"/>
<dbReference type="SMART" id="SM00320">
    <property type="entry name" value="WD40"/>
    <property type="match status" value="6"/>
</dbReference>
<dbReference type="EMBL" id="CDMZ01001599">
    <property type="protein sequence ID" value="CEM34954.1"/>
    <property type="molecule type" value="Genomic_DNA"/>
</dbReference>
<protein>
    <recommendedName>
        <fullName evidence="6">Anaphase-promoting complex subunit 4 WD40 domain-containing protein</fullName>
    </recommendedName>
</protein>
<feature type="repeat" description="WD" evidence="3">
    <location>
        <begin position="72"/>
        <end position="108"/>
    </location>
</feature>
<organism evidence="5">
    <name type="scientific">Chromera velia CCMP2878</name>
    <dbReference type="NCBI Taxonomy" id="1169474"/>
    <lineage>
        <taxon>Eukaryota</taxon>
        <taxon>Sar</taxon>
        <taxon>Alveolata</taxon>
        <taxon>Colpodellida</taxon>
        <taxon>Chromeraceae</taxon>
        <taxon>Chromera</taxon>
    </lineage>
</organism>
<dbReference type="PROSITE" id="PS50082">
    <property type="entry name" value="WD_REPEATS_2"/>
    <property type="match status" value="3"/>
</dbReference>
<evidence type="ECO:0000256" key="2">
    <source>
        <dbReference type="ARBA" id="ARBA00022737"/>
    </source>
</evidence>
<evidence type="ECO:0000256" key="4">
    <source>
        <dbReference type="SAM" id="MobiDB-lite"/>
    </source>
</evidence>
<feature type="compositionally biased region" description="Gly residues" evidence="4">
    <location>
        <begin position="1"/>
        <end position="11"/>
    </location>
</feature>
<feature type="compositionally biased region" description="Low complexity" evidence="4">
    <location>
        <begin position="12"/>
        <end position="21"/>
    </location>
</feature>
<dbReference type="InterPro" id="IPR036322">
    <property type="entry name" value="WD40_repeat_dom_sf"/>
</dbReference>
<evidence type="ECO:0008006" key="6">
    <source>
        <dbReference type="Google" id="ProtNLM"/>
    </source>
</evidence>
<feature type="repeat" description="WD" evidence="3">
    <location>
        <begin position="116"/>
        <end position="157"/>
    </location>
</feature>
<keyword evidence="2" id="KW-0677">Repeat</keyword>
<dbReference type="VEuPathDB" id="CryptoDB:Cvel_23580"/>
<dbReference type="Pfam" id="PF00400">
    <property type="entry name" value="WD40"/>
    <property type="match status" value="5"/>
</dbReference>
<gene>
    <name evidence="5" type="ORF">Cvel_23580</name>
</gene>
<keyword evidence="1 3" id="KW-0853">WD repeat</keyword>
<name>A0A0G4GW59_9ALVE</name>
<dbReference type="PANTHER" id="PTHR10971">
    <property type="entry name" value="MRNA EXPORT FACTOR AND BUB3"/>
    <property type="match status" value="1"/>
</dbReference>
<dbReference type="SUPFAM" id="SSF50978">
    <property type="entry name" value="WD40 repeat-like"/>
    <property type="match status" value="1"/>
</dbReference>
<reference evidence="5" key="1">
    <citation type="submission" date="2014-11" db="EMBL/GenBank/DDBJ databases">
        <authorList>
            <person name="Otto D Thomas"/>
            <person name="Naeem Raeece"/>
        </authorList>
    </citation>
    <scope>NUCLEOTIDE SEQUENCE</scope>
</reference>
<evidence type="ECO:0000313" key="5">
    <source>
        <dbReference type="EMBL" id="CEM34954.1"/>
    </source>
</evidence>
<evidence type="ECO:0000256" key="1">
    <source>
        <dbReference type="ARBA" id="ARBA00022574"/>
    </source>
</evidence>
<evidence type="ECO:0000256" key="3">
    <source>
        <dbReference type="PROSITE-ProRule" id="PRU00221"/>
    </source>
</evidence>
<dbReference type="PhylomeDB" id="A0A0G4GW59"/>